<evidence type="ECO:0000313" key="2">
    <source>
        <dbReference type="Proteomes" id="UP001054252"/>
    </source>
</evidence>
<dbReference type="EMBL" id="BPVZ01000367">
    <property type="protein sequence ID" value="GKV50439.1"/>
    <property type="molecule type" value="Genomic_DNA"/>
</dbReference>
<accession>A0AAV5MN67</accession>
<protein>
    <submittedName>
        <fullName evidence="1">Uncharacterized protein</fullName>
    </submittedName>
</protein>
<proteinExistence type="predicted"/>
<evidence type="ECO:0000313" key="1">
    <source>
        <dbReference type="EMBL" id="GKV50439.1"/>
    </source>
</evidence>
<dbReference type="AlphaFoldDB" id="A0AAV5MN67"/>
<keyword evidence="2" id="KW-1185">Reference proteome</keyword>
<comment type="caution">
    <text evidence="1">The sequence shown here is derived from an EMBL/GenBank/DDBJ whole genome shotgun (WGS) entry which is preliminary data.</text>
</comment>
<reference evidence="1 2" key="1">
    <citation type="journal article" date="2021" name="Commun. Biol.">
        <title>The genome of Shorea leprosula (Dipterocarpaceae) highlights the ecological relevance of drought in aseasonal tropical rainforests.</title>
        <authorList>
            <person name="Ng K.K.S."/>
            <person name="Kobayashi M.J."/>
            <person name="Fawcett J.A."/>
            <person name="Hatakeyama M."/>
            <person name="Paape T."/>
            <person name="Ng C.H."/>
            <person name="Ang C.C."/>
            <person name="Tnah L.H."/>
            <person name="Lee C.T."/>
            <person name="Nishiyama T."/>
            <person name="Sese J."/>
            <person name="O'Brien M.J."/>
            <person name="Copetti D."/>
            <person name="Mohd Noor M.I."/>
            <person name="Ong R.C."/>
            <person name="Putra M."/>
            <person name="Sireger I.Z."/>
            <person name="Indrioko S."/>
            <person name="Kosugi Y."/>
            <person name="Izuno A."/>
            <person name="Isagi Y."/>
            <person name="Lee S.L."/>
            <person name="Shimizu K.K."/>
        </authorList>
    </citation>
    <scope>NUCLEOTIDE SEQUENCE [LARGE SCALE GENOMIC DNA]</scope>
    <source>
        <strain evidence="1">214</strain>
    </source>
</reference>
<dbReference type="Proteomes" id="UP001054252">
    <property type="component" value="Unassembled WGS sequence"/>
</dbReference>
<name>A0AAV5MN67_9ROSI</name>
<organism evidence="1 2">
    <name type="scientific">Rubroshorea leprosula</name>
    <dbReference type="NCBI Taxonomy" id="152421"/>
    <lineage>
        <taxon>Eukaryota</taxon>
        <taxon>Viridiplantae</taxon>
        <taxon>Streptophyta</taxon>
        <taxon>Embryophyta</taxon>
        <taxon>Tracheophyta</taxon>
        <taxon>Spermatophyta</taxon>
        <taxon>Magnoliopsida</taxon>
        <taxon>eudicotyledons</taxon>
        <taxon>Gunneridae</taxon>
        <taxon>Pentapetalae</taxon>
        <taxon>rosids</taxon>
        <taxon>malvids</taxon>
        <taxon>Malvales</taxon>
        <taxon>Dipterocarpaceae</taxon>
        <taxon>Rubroshorea</taxon>
    </lineage>
</organism>
<gene>
    <name evidence="1" type="ORF">SLEP1_g57142</name>
</gene>
<sequence>MCFFCCSKAWRVWTAGHAWWGINTALISSGANGHFLQHTGLFSRGSLRGGWSVVWFTVL</sequence>